<accession>A0A8W8NG06</accession>
<sequence length="310" mass="34791">MNTHIKPLLLMMEMFVFCVYLFAVYEFTSAQNSGGSDLTPRQVLSELNNMHTDFPNKMIKPILMELEKKPKLINDIKNKDLELRAAHDTNSVIKLNPVNMTSDTGSMQISHAAKSEFQIKPQRSNEVISFKRNALEKVSTDLSKQNKIYILNLPSRTFQENDIEANNNHGIIYDVPNSVRKLQIISSNAADNLPQVTGTFTITNQQTQLVAGPTSVNRITNPRRVVLLRRILPRRIVLPSTNIIPVFNRPPLLPVLRPVGINPVPMPFSHLIPLNEPGPGTLIPVGMPAPLCFCSAQQPQCCPLKRVLIY</sequence>
<dbReference type="AlphaFoldDB" id="A0A8W8NG06"/>
<dbReference type="EnsemblMetazoa" id="G6009.1">
    <property type="protein sequence ID" value="G6009.1:cds"/>
    <property type="gene ID" value="G6009"/>
</dbReference>
<dbReference type="Proteomes" id="UP000005408">
    <property type="component" value="Unassembled WGS sequence"/>
</dbReference>
<reference evidence="1" key="1">
    <citation type="submission" date="2022-08" db="UniProtKB">
        <authorList>
            <consortium name="EnsemblMetazoa"/>
        </authorList>
    </citation>
    <scope>IDENTIFICATION</scope>
    <source>
        <strain evidence="1">05x7-T-G4-1.051#20</strain>
    </source>
</reference>
<proteinExistence type="predicted"/>
<protein>
    <submittedName>
        <fullName evidence="1">Uncharacterized protein</fullName>
    </submittedName>
</protein>
<organism evidence="1 2">
    <name type="scientific">Magallana gigas</name>
    <name type="common">Pacific oyster</name>
    <name type="synonym">Crassostrea gigas</name>
    <dbReference type="NCBI Taxonomy" id="29159"/>
    <lineage>
        <taxon>Eukaryota</taxon>
        <taxon>Metazoa</taxon>
        <taxon>Spiralia</taxon>
        <taxon>Lophotrochozoa</taxon>
        <taxon>Mollusca</taxon>
        <taxon>Bivalvia</taxon>
        <taxon>Autobranchia</taxon>
        <taxon>Pteriomorphia</taxon>
        <taxon>Ostreida</taxon>
        <taxon>Ostreoidea</taxon>
        <taxon>Ostreidae</taxon>
        <taxon>Magallana</taxon>
    </lineage>
</organism>
<evidence type="ECO:0000313" key="2">
    <source>
        <dbReference type="Proteomes" id="UP000005408"/>
    </source>
</evidence>
<evidence type="ECO:0000313" key="1">
    <source>
        <dbReference type="EnsemblMetazoa" id="G6009.1:cds"/>
    </source>
</evidence>
<name>A0A8W8NG06_MAGGI</name>
<keyword evidence="2" id="KW-1185">Reference proteome</keyword>